<gene>
    <name evidence="1" type="ORF">JMJ35_000049</name>
</gene>
<dbReference type="EMBL" id="JAFEKC020000001">
    <property type="protein sequence ID" value="KAK0516894.1"/>
    <property type="molecule type" value="Genomic_DNA"/>
</dbReference>
<proteinExistence type="predicted"/>
<reference evidence="1" key="1">
    <citation type="submission" date="2023-03" db="EMBL/GenBank/DDBJ databases">
        <title>Complete genome of Cladonia borealis.</title>
        <authorList>
            <person name="Park H."/>
        </authorList>
    </citation>
    <scope>NUCLEOTIDE SEQUENCE</scope>
    <source>
        <strain evidence="1">ANT050790</strain>
    </source>
</reference>
<accession>A0AA39RAR5</accession>
<evidence type="ECO:0000313" key="2">
    <source>
        <dbReference type="Proteomes" id="UP001166286"/>
    </source>
</evidence>
<keyword evidence="2" id="KW-1185">Reference proteome</keyword>
<name>A0AA39RAR5_9LECA</name>
<dbReference type="AlphaFoldDB" id="A0AA39RAR5"/>
<evidence type="ECO:0000313" key="1">
    <source>
        <dbReference type="EMBL" id="KAK0516894.1"/>
    </source>
</evidence>
<sequence>MPTVANLAILFKLNGHEQDRMCFTICTIDNYKGYRAVGPGTKPESHSSWHMTVELARIADQPSIHQTLCVPIADQLDDWKDYLHLKNIDRGKDFALLRENVSTRPHKATVSDGISRIKVKIGSDASQRSQAKNKRSLTVVIMENINMHTDLVTNLIRFEQSDQVESVDPFEARRGRWILIYGILQVPATVSVDSPNLRYKEGAQYHLCPQMKGVVPWAERGAPPEEEAEHKRSHCSVIPETYGLTGKWHP</sequence>
<dbReference type="Proteomes" id="UP001166286">
    <property type="component" value="Unassembled WGS sequence"/>
</dbReference>
<comment type="caution">
    <text evidence="1">The sequence shown here is derived from an EMBL/GenBank/DDBJ whole genome shotgun (WGS) entry which is preliminary data.</text>
</comment>
<protein>
    <submittedName>
        <fullName evidence="1">Uncharacterized protein</fullName>
    </submittedName>
</protein>
<dbReference type="PANTHER" id="PTHR39601">
    <property type="entry name" value="CHORIOGENIN HMINOR"/>
    <property type="match status" value="1"/>
</dbReference>
<organism evidence="1 2">
    <name type="scientific">Cladonia borealis</name>
    <dbReference type="NCBI Taxonomy" id="184061"/>
    <lineage>
        <taxon>Eukaryota</taxon>
        <taxon>Fungi</taxon>
        <taxon>Dikarya</taxon>
        <taxon>Ascomycota</taxon>
        <taxon>Pezizomycotina</taxon>
        <taxon>Lecanoromycetes</taxon>
        <taxon>OSLEUM clade</taxon>
        <taxon>Lecanoromycetidae</taxon>
        <taxon>Lecanorales</taxon>
        <taxon>Lecanorineae</taxon>
        <taxon>Cladoniaceae</taxon>
        <taxon>Cladonia</taxon>
    </lineage>
</organism>
<dbReference type="PANTHER" id="PTHR39601:SF2">
    <property type="entry name" value="CHORIOGENIN HMINOR"/>
    <property type="match status" value="1"/>
</dbReference>